<feature type="compositionally biased region" description="Low complexity" evidence="1">
    <location>
        <begin position="232"/>
        <end position="253"/>
    </location>
</feature>
<dbReference type="SMART" id="SM00553">
    <property type="entry name" value="SEP"/>
    <property type="match status" value="1"/>
</dbReference>
<dbReference type="PROSITE" id="PS51399">
    <property type="entry name" value="SEP"/>
    <property type="match status" value="1"/>
</dbReference>
<feature type="compositionally biased region" description="Low complexity" evidence="1">
    <location>
        <begin position="15"/>
        <end position="25"/>
    </location>
</feature>
<dbReference type="GO" id="GO:0061025">
    <property type="term" value="P:membrane fusion"/>
    <property type="evidence" value="ECO:0007669"/>
    <property type="project" value="TreeGrafter"/>
</dbReference>
<dbReference type="GO" id="GO:0000045">
    <property type="term" value="P:autophagosome assembly"/>
    <property type="evidence" value="ECO:0007669"/>
    <property type="project" value="TreeGrafter"/>
</dbReference>
<dbReference type="Pfam" id="PF00789">
    <property type="entry name" value="UBX"/>
    <property type="match status" value="1"/>
</dbReference>
<reference evidence="4" key="2">
    <citation type="submission" date="2014-06" db="EMBL/GenBank/DDBJ databases">
        <title>The complete genome of Blastobotrys (Arxula) adeninivorans LS3 - a yeast of biotechnological interest.</title>
        <authorList>
            <person name="Kunze G."/>
            <person name="Gaillardin C."/>
            <person name="Czernicka M."/>
            <person name="Durrens P."/>
            <person name="Martin T."/>
            <person name="Boer E."/>
            <person name="Gabaldon T."/>
            <person name="Cruz J."/>
            <person name="Talla E."/>
            <person name="Marck C."/>
            <person name="Goffeau A."/>
            <person name="Barbe V."/>
            <person name="Baret P."/>
            <person name="Baronian K."/>
            <person name="Beier S."/>
            <person name="Bleykasten C."/>
            <person name="Bode R."/>
            <person name="Casaregola S."/>
            <person name="Despons L."/>
            <person name="Fairhead C."/>
            <person name="Giersberg M."/>
            <person name="Gierski P."/>
            <person name="Hahnel U."/>
            <person name="Hartmann A."/>
            <person name="Jankowska D."/>
            <person name="Jubin C."/>
            <person name="Jung P."/>
            <person name="Lafontaine I."/>
            <person name="Leh-Louis V."/>
            <person name="Lemaire M."/>
            <person name="Marcet-Houben M."/>
            <person name="Mascher M."/>
            <person name="Morel G."/>
            <person name="Richard G.-F."/>
            <person name="Riechen J."/>
            <person name="Sacerdot C."/>
            <person name="Sarkar A."/>
            <person name="Savel G."/>
            <person name="Schacherer J."/>
            <person name="Sherman D."/>
            <person name="Straub M.-L."/>
            <person name="Stein N."/>
            <person name="Thierry A."/>
            <person name="Trautwein-Schult A."/>
            <person name="Westhof E."/>
            <person name="Worch S."/>
            <person name="Dujon B."/>
            <person name="Souciet J.-L."/>
            <person name="Wincker P."/>
            <person name="Scholz U."/>
            <person name="Neuveglise N."/>
        </authorList>
    </citation>
    <scope>NUCLEOTIDE SEQUENCE</scope>
    <source>
        <strain evidence="4">LS3</strain>
    </source>
</reference>
<evidence type="ECO:0000259" key="3">
    <source>
        <dbReference type="PROSITE" id="PS51399"/>
    </source>
</evidence>
<dbReference type="InterPro" id="IPR001012">
    <property type="entry name" value="UBX_dom"/>
</dbReference>
<evidence type="ECO:0000256" key="1">
    <source>
        <dbReference type="SAM" id="MobiDB-lite"/>
    </source>
</evidence>
<evidence type="ECO:0000313" key="4">
    <source>
        <dbReference type="EMBL" id="CDP35800.1"/>
    </source>
</evidence>
<dbReference type="InterPro" id="IPR029071">
    <property type="entry name" value="Ubiquitin-like_domsf"/>
</dbReference>
<dbReference type="InterPro" id="IPR012989">
    <property type="entry name" value="SEP_domain"/>
</dbReference>
<gene>
    <name evidence="4" type="ORF">GNLVRS02_ARAD1C43736g</name>
</gene>
<organism evidence="4">
    <name type="scientific">Blastobotrys adeninivorans</name>
    <name type="common">Yeast</name>
    <name type="synonym">Arxula adeninivorans</name>
    <dbReference type="NCBI Taxonomy" id="409370"/>
    <lineage>
        <taxon>Eukaryota</taxon>
        <taxon>Fungi</taxon>
        <taxon>Dikarya</taxon>
        <taxon>Ascomycota</taxon>
        <taxon>Saccharomycotina</taxon>
        <taxon>Dipodascomycetes</taxon>
        <taxon>Dipodascales</taxon>
        <taxon>Trichomonascaceae</taxon>
        <taxon>Blastobotrys</taxon>
    </lineage>
</organism>
<dbReference type="Gene3D" id="3.30.420.210">
    <property type="entry name" value="SEP domain"/>
    <property type="match status" value="1"/>
</dbReference>
<name>A0A060T3X6_BLAAD</name>
<dbReference type="FunFam" id="3.30.420.210:FF:000002">
    <property type="entry name" value="UBX domain-containing protein 1"/>
    <property type="match status" value="1"/>
</dbReference>
<protein>
    <submittedName>
        <fullName evidence="4">ARAD1C43736p</fullName>
    </submittedName>
</protein>
<dbReference type="GO" id="GO:0031468">
    <property type="term" value="P:nuclear membrane reassembly"/>
    <property type="evidence" value="ECO:0007669"/>
    <property type="project" value="TreeGrafter"/>
</dbReference>
<dbReference type="Gene3D" id="3.10.20.90">
    <property type="entry name" value="Phosphatidylinositol 3-kinase Catalytic Subunit, Chain A, domain 1"/>
    <property type="match status" value="1"/>
</dbReference>
<feature type="domain" description="SEP" evidence="3">
    <location>
        <begin position="140"/>
        <end position="205"/>
    </location>
</feature>
<dbReference type="PANTHER" id="PTHR23333">
    <property type="entry name" value="UBX DOMAIN CONTAINING PROTEIN"/>
    <property type="match status" value="1"/>
</dbReference>
<dbReference type="InterPro" id="IPR036241">
    <property type="entry name" value="NSFL1C_SEP_dom_sf"/>
</dbReference>
<dbReference type="PROSITE" id="PS50033">
    <property type="entry name" value="UBX"/>
    <property type="match status" value="1"/>
</dbReference>
<dbReference type="GO" id="GO:0005829">
    <property type="term" value="C:cytosol"/>
    <property type="evidence" value="ECO:0007669"/>
    <property type="project" value="TreeGrafter"/>
</dbReference>
<feature type="compositionally biased region" description="Gly residues" evidence="1">
    <location>
        <begin position="66"/>
        <end position="77"/>
    </location>
</feature>
<dbReference type="AlphaFoldDB" id="A0A060T3X6"/>
<feature type="region of interest" description="Disordered" evidence="1">
    <location>
        <begin position="1"/>
        <end position="131"/>
    </location>
</feature>
<dbReference type="SMART" id="SM00166">
    <property type="entry name" value="UBX"/>
    <property type="match status" value="1"/>
</dbReference>
<sequence length="340" mass="36389">MKRRSFWKRPTGTYRPSRPSSSNRRFATIHDFSGGSSGKRSPSNSDDDLFAGGEKSGLAVQNPDQGGDGAGASGTSGGPNSRRLVETIMRQAAEPLPEDDAEEPQRAPGEPFRGTGYTLGSDDAPSRLVPGQREERPLERVKRHVTFWKDGFSIEDGPLYRYDDPANVEHLRAMNSGSAPLSLMNVQVGQTVDVVISRRLDEEYKAPKGGFQGQGQRLGSPVPGDAMPRATPPTSGSPAPPSTAAGPSGTSPAGAGGNSDGLPGVGDAIVMIRLADGRSFKCRFVTTGPVQQIYDYLDANSPTSRPYVLQTTFPNRELNDRHASIEQLKLKGAVVVQKWV</sequence>
<dbReference type="GO" id="GO:0005634">
    <property type="term" value="C:nucleus"/>
    <property type="evidence" value="ECO:0007669"/>
    <property type="project" value="TreeGrafter"/>
</dbReference>
<dbReference type="EMBL" id="HG937693">
    <property type="protein sequence ID" value="CDP35800.1"/>
    <property type="molecule type" value="Genomic_DNA"/>
</dbReference>
<dbReference type="PhylomeDB" id="A0A060T3X6"/>
<dbReference type="SUPFAM" id="SSF102848">
    <property type="entry name" value="NSFL1 (p97 ATPase) cofactor p47, SEP domain"/>
    <property type="match status" value="1"/>
</dbReference>
<dbReference type="SUPFAM" id="SSF54236">
    <property type="entry name" value="Ubiquitin-like"/>
    <property type="match status" value="1"/>
</dbReference>
<dbReference type="Pfam" id="PF08059">
    <property type="entry name" value="SEP"/>
    <property type="match status" value="1"/>
</dbReference>
<reference evidence="4" key="1">
    <citation type="submission" date="2014-02" db="EMBL/GenBank/DDBJ databases">
        <authorList>
            <person name="Genoscope - CEA"/>
        </authorList>
    </citation>
    <scope>NUCLEOTIDE SEQUENCE</scope>
    <source>
        <strain evidence="4">LS3</strain>
    </source>
</reference>
<proteinExistence type="predicted"/>
<dbReference type="GO" id="GO:0043130">
    <property type="term" value="F:ubiquitin binding"/>
    <property type="evidence" value="ECO:0007669"/>
    <property type="project" value="TreeGrafter"/>
</dbReference>
<feature type="domain" description="UBX" evidence="2">
    <location>
        <begin position="263"/>
        <end position="338"/>
    </location>
</feature>
<evidence type="ECO:0000259" key="2">
    <source>
        <dbReference type="PROSITE" id="PS50033"/>
    </source>
</evidence>
<accession>A0A060T3X6</accession>
<dbReference type="GO" id="GO:0043161">
    <property type="term" value="P:proteasome-mediated ubiquitin-dependent protein catabolic process"/>
    <property type="evidence" value="ECO:0007669"/>
    <property type="project" value="TreeGrafter"/>
</dbReference>
<dbReference type="GO" id="GO:0007030">
    <property type="term" value="P:Golgi organization"/>
    <property type="evidence" value="ECO:0007669"/>
    <property type="project" value="TreeGrafter"/>
</dbReference>
<feature type="region of interest" description="Disordered" evidence="1">
    <location>
        <begin position="205"/>
        <end position="260"/>
    </location>
</feature>
<dbReference type="PANTHER" id="PTHR23333:SF20">
    <property type="entry name" value="NSFL1 COFACTOR P47"/>
    <property type="match status" value="1"/>
</dbReference>